<dbReference type="EMBL" id="UINC01052275">
    <property type="protein sequence ID" value="SVB67416.1"/>
    <property type="molecule type" value="Genomic_DNA"/>
</dbReference>
<dbReference type="Pfam" id="PF10135">
    <property type="entry name" value="Rod-binding"/>
    <property type="match status" value="1"/>
</dbReference>
<dbReference type="AlphaFoldDB" id="A0A382FWF3"/>
<gene>
    <name evidence="2" type="ORF">METZ01_LOCUS220270</name>
</gene>
<proteinExistence type="predicted"/>
<name>A0A382FWF3_9ZZZZ</name>
<protein>
    <recommendedName>
        <fullName evidence="1">Flagellar protein FlgJ N-terminal domain-containing protein</fullName>
    </recommendedName>
</protein>
<dbReference type="InterPro" id="IPR019301">
    <property type="entry name" value="Flagellar_prot_FlgJ_N"/>
</dbReference>
<evidence type="ECO:0000259" key="1">
    <source>
        <dbReference type="Pfam" id="PF10135"/>
    </source>
</evidence>
<organism evidence="2">
    <name type="scientific">marine metagenome</name>
    <dbReference type="NCBI Taxonomy" id="408172"/>
    <lineage>
        <taxon>unclassified sequences</taxon>
        <taxon>metagenomes</taxon>
        <taxon>ecological metagenomes</taxon>
    </lineage>
</organism>
<dbReference type="PRINTS" id="PR01002">
    <property type="entry name" value="FLGFLGJ"/>
</dbReference>
<evidence type="ECO:0000313" key="2">
    <source>
        <dbReference type="EMBL" id="SVB67416.1"/>
    </source>
</evidence>
<feature type="domain" description="Flagellar protein FlgJ N-terminal" evidence="1">
    <location>
        <begin position="46"/>
        <end position="80"/>
    </location>
</feature>
<feature type="non-terminal residue" evidence="2">
    <location>
        <position position="81"/>
    </location>
</feature>
<reference evidence="2" key="1">
    <citation type="submission" date="2018-05" db="EMBL/GenBank/DDBJ databases">
        <authorList>
            <person name="Lanie J.A."/>
            <person name="Ng W.-L."/>
            <person name="Kazmierczak K.M."/>
            <person name="Andrzejewski T.M."/>
            <person name="Davidsen T.M."/>
            <person name="Wayne K.J."/>
            <person name="Tettelin H."/>
            <person name="Glass J.I."/>
            <person name="Rusch D."/>
            <person name="Podicherti R."/>
            <person name="Tsui H.-C.T."/>
            <person name="Winkler M.E."/>
        </authorList>
    </citation>
    <scope>NUCLEOTIDE SEQUENCE</scope>
</reference>
<sequence>MSSSIPSTFDSAALAQLKFDARVNPDAEAKQVSRQFEAVFINQLLQSMRKATFKSELFQSDAKKTYESLFDREIANQISSG</sequence>
<accession>A0A382FWF3</accession>